<keyword evidence="2" id="KW-1133">Transmembrane helix</keyword>
<dbReference type="RefSeq" id="WP_194413090.1">
    <property type="nucleotide sequence ID" value="NZ_BAABKZ010000001.1"/>
</dbReference>
<feature type="region of interest" description="Disordered" evidence="1">
    <location>
        <begin position="543"/>
        <end position="568"/>
    </location>
</feature>
<feature type="transmembrane region" description="Helical" evidence="2">
    <location>
        <begin position="248"/>
        <end position="277"/>
    </location>
</feature>
<feature type="transmembrane region" description="Helical" evidence="2">
    <location>
        <begin position="371"/>
        <end position="396"/>
    </location>
</feature>
<dbReference type="Proteomes" id="UP001501407">
    <property type="component" value="Unassembled WGS sequence"/>
</dbReference>
<accession>A0ABP9M4H3</accession>
<keyword evidence="4" id="KW-1185">Reference proteome</keyword>
<protein>
    <submittedName>
        <fullName evidence="3">Allantoin permease</fullName>
    </submittedName>
</protein>
<organism evidence="3 4">
    <name type="scientific">Microbacterium yannicii</name>
    <dbReference type="NCBI Taxonomy" id="671622"/>
    <lineage>
        <taxon>Bacteria</taxon>
        <taxon>Bacillati</taxon>
        <taxon>Actinomycetota</taxon>
        <taxon>Actinomycetes</taxon>
        <taxon>Micrococcales</taxon>
        <taxon>Microbacteriaceae</taxon>
        <taxon>Microbacterium</taxon>
    </lineage>
</organism>
<evidence type="ECO:0000256" key="2">
    <source>
        <dbReference type="SAM" id="Phobius"/>
    </source>
</evidence>
<sequence>MGRADNARAAAEDSLEDYAFRYVPRSFRRWSAGSIGVTALGSIAFLADFSIGASGGIEHGTHNAVLGILFASITIFLVGLPIAYYAARYNLDLDLIARGSGFGYYGSSITTVIFAVFTCIFFALEGAIMAQGLHIAVAIPLPVGYLISTVVVIPIVIYGMRALERLQFWTTPLWLALALLPLLWVIVSDPAAVSAFVTFPGESDGEVSFQAIVATAALCFALTPQLAEQIDVIRAMPPRTPLNRRAWWGSLLFAGPGWVIFSGIKQVIGVFLAVYLITRVDPQLGQRAAEPVRQFIALYESIMPEWLAIGLALVLVVVAQVKINVTNAYSGSLAWSNVYTRLTKTYPGRSVFIFFNLAIALALMWMDVFSLISFVLSLYANVVMAWLVTIAADIAINKHLLHLSPLFPEFRRGMLRDWNPVGLVSVGLASLLSLAAFAGAFGEAVRPLSVLIAIGVAVVTTPLMAVLTRGRYYLRRQTDGIASPILDVDGNPSGERLRCHVTGYTFERPDMLASAERGTYGETQYVSSLALTLDDSDRYLLPAEPASRQNESPGRTAEQAERQKGRGG</sequence>
<gene>
    <name evidence="3" type="ORF">GCM10025760_12860</name>
</gene>
<evidence type="ECO:0000256" key="1">
    <source>
        <dbReference type="SAM" id="MobiDB-lite"/>
    </source>
</evidence>
<feature type="compositionally biased region" description="Basic and acidic residues" evidence="1">
    <location>
        <begin position="558"/>
        <end position="568"/>
    </location>
</feature>
<feature type="transmembrane region" description="Helical" evidence="2">
    <location>
        <begin position="421"/>
        <end position="442"/>
    </location>
</feature>
<feature type="transmembrane region" description="Helical" evidence="2">
    <location>
        <begin position="207"/>
        <end position="227"/>
    </location>
</feature>
<name>A0ABP9M4H3_9MICO</name>
<proteinExistence type="predicted"/>
<dbReference type="InterPro" id="IPR030191">
    <property type="entry name" value="CodB"/>
</dbReference>
<feature type="transmembrane region" description="Helical" evidence="2">
    <location>
        <begin position="135"/>
        <end position="159"/>
    </location>
</feature>
<feature type="transmembrane region" description="Helical" evidence="2">
    <location>
        <begin position="306"/>
        <end position="325"/>
    </location>
</feature>
<dbReference type="PANTHER" id="PTHR30569">
    <property type="entry name" value="CYTOSINE TRANSPORTER CODB"/>
    <property type="match status" value="1"/>
</dbReference>
<feature type="transmembrane region" description="Helical" evidence="2">
    <location>
        <begin position="30"/>
        <end position="52"/>
    </location>
</feature>
<keyword evidence="2" id="KW-0812">Transmembrane</keyword>
<dbReference type="EMBL" id="BAABKZ010000001">
    <property type="protein sequence ID" value="GAA5089236.1"/>
    <property type="molecule type" value="Genomic_DNA"/>
</dbReference>
<dbReference type="PANTHER" id="PTHR30569:SF0">
    <property type="entry name" value="CYTOSINE PERMEASE"/>
    <property type="match status" value="1"/>
</dbReference>
<evidence type="ECO:0000313" key="4">
    <source>
        <dbReference type="Proteomes" id="UP001501407"/>
    </source>
</evidence>
<feature type="transmembrane region" description="Helical" evidence="2">
    <location>
        <begin position="166"/>
        <end position="187"/>
    </location>
</feature>
<feature type="transmembrane region" description="Helical" evidence="2">
    <location>
        <begin position="448"/>
        <end position="467"/>
    </location>
</feature>
<reference evidence="4" key="1">
    <citation type="journal article" date="2019" name="Int. J. Syst. Evol. Microbiol.">
        <title>The Global Catalogue of Microorganisms (GCM) 10K type strain sequencing project: providing services to taxonomists for standard genome sequencing and annotation.</title>
        <authorList>
            <consortium name="The Broad Institute Genomics Platform"/>
            <consortium name="The Broad Institute Genome Sequencing Center for Infectious Disease"/>
            <person name="Wu L."/>
            <person name="Ma J."/>
        </authorList>
    </citation>
    <scope>NUCLEOTIDE SEQUENCE [LARGE SCALE GENOMIC DNA]</scope>
    <source>
        <strain evidence="4">JCM 18959</strain>
    </source>
</reference>
<feature type="transmembrane region" description="Helical" evidence="2">
    <location>
        <begin position="108"/>
        <end position="129"/>
    </location>
</feature>
<dbReference type="Gene3D" id="1.10.4160.10">
    <property type="entry name" value="Hydantoin permease"/>
    <property type="match status" value="1"/>
</dbReference>
<feature type="transmembrane region" description="Helical" evidence="2">
    <location>
        <begin position="64"/>
        <end position="87"/>
    </location>
</feature>
<keyword evidence="2" id="KW-0472">Membrane</keyword>
<evidence type="ECO:0000313" key="3">
    <source>
        <dbReference type="EMBL" id="GAA5089236.1"/>
    </source>
</evidence>
<comment type="caution">
    <text evidence="3">The sequence shown here is derived from an EMBL/GenBank/DDBJ whole genome shotgun (WGS) entry which is preliminary data.</text>
</comment>
<feature type="transmembrane region" description="Helical" evidence="2">
    <location>
        <begin position="346"/>
        <end position="365"/>
    </location>
</feature>